<name>A0ABV9F7E3_9BACL</name>
<dbReference type="EMBL" id="JBHSEP010000003">
    <property type="protein sequence ID" value="MFC4597870.1"/>
    <property type="molecule type" value="Genomic_DNA"/>
</dbReference>
<dbReference type="InterPro" id="IPR001647">
    <property type="entry name" value="HTH_TetR"/>
</dbReference>
<dbReference type="Proteomes" id="UP001596028">
    <property type="component" value="Unassembled WGS sequence"/>
</dbReference>
<evidence type="ECO:0000259" key="4">
    <source>
        <dbReference type="PROSITE" id="PS50977"/>
    </source>
</evidence>
<organism evidence="5 6">
    <name type="scientific">Cohnella hongkongensis</name>
    <dbReference type="NCBI Taxonomy" id="178337"/>
    <lineage>
        <taxon>Bacteria</taxon>
        <taxon>Bacillati</taxon>
        <taxon>Bacillota</taxon>
        <taxon>Bacilli</taxon>
        <taxon>Bacillales</taxon>
        <taxon>Paenibacillaceae</taxon>
        <taxon>Cohnella</taxon>
    </lineage>
</organism>
<keyword evidence="1 2" id="KW-0238">DNA-binding</keyword>
<dbReference type="RefSeq" id="WP_378093518.1">
    <property type="nucleotide sequence ID" value="NZ_JBHSEP010000003.1"/>
</dbReference>
<evidence type="ECO:0000313" key="5">
    <source>
        <dbReference type="EMBL" id="MFC4597870.1"/>
    </source>
</evidence>
<protein>
    <submittedName>
        <fullName evidence="5">TetR/AcrR family transcriptional regulator</fullName>
    </submittedName>
</protein>
<dbReference type="PROSITE" id="PS50977">
    <property type="entry name" value="HTH_TETR_2"/>
    <property type="match status" value="1"/>
</dbReference>
<accession>A0ABV9F7E3</accession>
<feature type="compositionally biased region" description="Basic and acidic residues" evidence="3">
    <location>
        <begin position="189"/>
        <end position="210"/>
    </location>
</feature>
<evidence type="ECO:0000256" key="2">
    <source>
        <dbReference type="PROSITE-ProRule" id="PRU00335"/>
    </source>
</evidence>
<feature type="DNA-binding region" description="H-T-H motif" evidence="2">
    <location>
        <begin position="29"/>
        <end position="48"/>
    </location>
</feature>
<feature type="domain" description="HTH tetR-type" evidence="4">
    <location>
        <begin position="6"/>
        <end position="66"/>
    </location>
</feature>
<reference evidence="6" key="1">
    <citation type="journal article" date="2019" name="Int. J. Syst. Evol. Microbiol.">
        <title>The Global Catalogue of Microorganisms (GCM) 10K type strain sequencing project: providing services to taxonomists for standard genome sequencing and annotation.</title>
        <authorList>
            <consortium name="The Broad Institute Genomics Platform"/>
            <consortium name="The Broad Institute Genome Sequencing Center for Infectious Disease"/>
            <person name="Wu L."/>
            <person name="Ma J."/>
        </authorList>
    </citation>
    <scope>NUCLEOTIDE SEQUENCE [LARGE SCALE GENOMIC DNA]</scope>
    <source>
        <strain evidence="6">CCUG 49571</strain>
    </source>
</reference>
<comment type="caution">
    <text evidence="5">The sequence shown here is derived from an EMBL/GenBank/DDBJ whole genome shotgun (WGS) entry which is preliminary data.</text>
</comment>
<keyword evidence="6" id="KW-1185">Reference proteome</keyword>
<proteinExistence type="predicted"/>
<evidence type="ECO:0000256" key="1">
    <source>
        <dbReference type="ARBA" id="ARBA00023125"/>
    </source>
</evidence>
<dbReference type="InterPro" id="IPR009057">
    <property type="entry name" value="Homeodomain-like_sf"/>
</dbReference>
<dbReference type="SUPFAM" id="SSF46689">
    <property type="entry name" value="Homeodomain-like"/>
    <property type="match status" value="1"/>
</dbReference>
<dbReference type="Gene3D" id="1.10.357.10">
    <property type="entry name" value="Tetracycline Repressor, domain 2"/>
    <property type="match status" value="1"/>
</dbReference>
<evidence type="ECO:0000256" key="3">
    <source>
        <dbReference type="SAM" id="MobiDB-lite"/>
    </source>
</evidence>
<evidence type="ECO:0000313" key="6">
    <source>
        <dbReference type="Proteomes" id="UP001596028"/>
    </source>
</evidence>
<feature type="region of interest" description="Disordered" evidence="3">
    <location>
        <begin position="187"/>
        <end position="210"/>
    </location>
</feature>
<sequence length="210" mass="23161">MPPKKKFSAEQIVEAAFHIAKSKGLDSVTIRNVADQLGSSIAPIYVNFTDVEELKRAVMKKINQLGLDILKEQNTGSPFGDIGAASLQFAFEHPVLIRDLVMKPNDYLQDFDREMGAELVQQMKTDPELAGFGEEELTAILFKMRAFQTGLTVLAVNGQLPSACDLKGMKDILNSAAEDVVLAARWRRQRDSEGSGHTQNEKSGGKRHES</sequence>
<gene>
    <name evidence="5" type="ORF">ACFO3S_06425</name>
</gene>